<feature type="domain" description="Lipocalin/cytosolic fatty-acid binding" evidence="3">
    <location>
        <begin position="36"/>
        <end position="174"/>
    </location>
</feature>
<organism evidence="4 5">
    <name type="scientific">Alligator mississippiensis</name>
    <name type="common">American alligator</name>
    <dbReference type="NCBI Taxonomy" id="8496"/>
    <lineage>
        <taxon>Eukaryota</taxon>
        <taxon>Metazoa</taxon>
        <taxon>Chordata</taxon>
        <taxon>Craniata</taxon>
        <taxon>Vertebrata</taxon>
        <taxon>Euteleostomi</taxon>
        <taxon>Archelosauria</taxon>
        <taxon>Archosauria</taxon>
        <taxon>Crocodylia</taxon>
        <taxon>Alligatoridae</taxon>
        <taxon>Alligatorinae</taxon>
        <taxon>Alligator</taxon>
    </lineage>
</organism>
<dbReference type="EMBL" id="AKHW03006215">
    <property type="protein sequence ID" value="KYO23104.1"/>
    <property type="molecule type" value="Genomic_DNA"/>
</dbReference>
<protein>
    <submittedName>
        <fullName evidence="4">Glycodelin</fullName>
    </submittedName>
</protein>
<dbReference type="STRING" id="8496.A0A151MF02"/>
<dbReference type="Proteomes" id="UP000050525">
    <property type="component" value="Unassembled WGS sequence"/>
</dbReference>
<evidence type="ECO:0000256" key="2">
    <source>
        <dbReference type="SAM" id="SignalP"/>
    </source>
</evidence>
<evidence type="ECO:0000313" key="4">
    <source>
        <dbReference type="EMBL" id="KYO23104.1"/>
    </source>
</evidence>
<dbReference type="PANTHER" id="PTHR11430:SF32">
    <property type="entry name" value="CHLOROPLASTIC LIPOCALIN"/>
    <property type="match status" value="1"/>
</dbReference>
<dbReference type="PANTHER" id="PTHR11430">
    <property type="entry name" value="LIPOCALIN"/>
    <property type="match status" value="1"/>
</dbReference>
<dbReference type="InterPro" id="IPR002447">
    <property type="entry name" value="Blactoglobulin"/>
</dbReference>
<feature type="chain" id="PRO_5007585079" evidence="2">
    <location>
        <begin position="23"/>
        <end position="192"/>
    </location>
</feature>
<dbReference type="Pfam" id="PF00061">
    <property type="entry name" value="Lipocalin"/>
    <property type="match status" value="1"/>
</dbReference>
<proteinExistence type="inferred from homology"/>
<reference evidence="4 5" key="1">
    <citation type="journal article" date="2012" name="Genome Biol.">
        <title>Sequencing three crocodilian genomes to illuminate the evolution of archosaurs and amniotes.</title>
        <authorList>
            <person name="St John J.A."/>
            <person name="Braun E.L."/>
            <person name="Isberg S.R."/>
            <person name="Miles L.G."/>
            <person name="Chong A.Y."/>
            <person name="Gongora J."/>
            <person name="Dalzell P."/>
            <person name="Moran C."/>
            <person name="Bed'hom B."/>
            <person name="Abzhanov A."/>
            <person name="Burgess S.C."/>
            <person name="Cooksey A.M."/>
            <person name="Castoe T.A."/>
            <person name="Crawford N.G."/>
            <person name="Densmore L.D."/>
            <person name="Drew J.C."/>
            <person name="Edwards S.V."/>
            <person name="Faircloth B.C."/>
            <person name="Fujita M.K."/>
            <person name="Greenwold M.J."/>
            <person name="Hoffmann F.G."/>
            <person name="Howard J.M."/>
            <person name="Iguchi T."/>
            <person name="Janes D.E."/>
            <person name="Khan S.Y."/>
            <person name="Kohno S."/>
            <person name="de Koning A.J."/>
            <person name="Lance S.L."/>
            <person name="McCarthy F.M."/>
            <person name="McCormack J.E."/>
            <person name="Merchant M.E."/>
            <person name="Peterson D.G."/>
            <person name="Pollock D.D."/>
            <person name="Pourmand N."/>
            <person name="Raney B.J."/>
            <person name="Roessler K.A."/>
            <person name="Sanford J.R."/>
            <person name="Sawyer R.H."/>
            <person name="Schmidt C.J."/>
            <person name="Triplett E.W."/>
            <person name="Tuberville T.D."/>
            <person name="Venegas-Anaya M."/>
            <person name="Howard J.T."/>
            <person name="Jarvis E.D."/>
            <person name="Guillette L.J.Jr."/>
            <person name="Glenn T.C."/>
            <person name="Green R.E."/>
            <person name="Ray D.A."/>
        </authorList>
    </citation>
    <scope>NUCLEOTIDE SEQUENCE [LARGE SCALE GENOMIC DNA]</scope>
    <source>
        <strain evidence="4">KSC_2009_1</strain>
    </source>
</reference>
<dbReference type="AlphaFoldDB" id="A0A151MF02"/>
<dbReference type="InterPro" id="IPR012674">
    <property type="entry name" value="Calycin"/>
</dbReference>
<evidence type="ECO:0000256" key="1">
    <source>
        <dbReference type="ARBA" id="ARBA00006889"/>
    </source>
</evidence>
<dbReference type="InterPro" id="IPR002345">
    <property type="entry name" value="Lipocalin"/>
</dbReference>
<dbReference type="Gene3D" id="2.40.128.20">
    <property type="match status" value="1"/>
</dbReference>
<evidence type="ECO:0000313" key="5">
    <source>
        <dbReference type="Proteomes" id="UP000050525"/>
    </source>
</evidence>
<evidence type="ECO:0000259" key="3">
    <source>
        <dbReference type="Pfam" id="PF00061"/>
    </source>
</evidence>
<dbReference type="PRINTS" id="PR01172">
    <property type="entry name" value="BLCTOGLOBULN"/>
</dbReference>
<dbReference type="InterPro" id="IPR000566">
    <property type="entry name" value="Lipocln_cytosolic_FA-bd_dom"/>
</dbReference>
<keyword evidence="2" id="KW-0732">Signal</keyword>
<dbReference type="eggNOG" id="ENOG502T0EI">
    <property type="taxonomic scope" value="Eukaryota"/>
</dbReference>
<comment type="similarity">
    <text evidence="1">Belongs to the calycin superfamily. Lipocalin family.</text>
</comment>
<sequence>MKTKATLLVLGSVLLCMLQTQAAIPKQQNLNIRKVAGLWYTSAMASVSHNFRNNYRGKKIWINFLQPRRSGNLVLRTLTEKGSSCEEDAIVLEKTEDPALFRISNKRSSEFHLVKTNYRGYLIVYARNIYPWQNEVPILFLYGRSIFTKLCTMTLYRRLVRSLQLSEEGLFRLRKPWKCLNIDNWGKKNPLS</sequence>
<accession>A0A151MF02</accession>
<feature type="signal peptide" evidence="2">
    <location>
        <begin position="1"/>
        <end position="22"/>
    </location>
</feature>
<dbReference type="GO" id="GO:0036094">
    <property type="term" value="F:small molecule binding"/>
    <property type="evidence" value="ECO:0007669"/>
    <property type="project" value="InterPro"/>
</dbReference>
<gene>
    <name evidence="4" type="primary">PAEP</name>
    <name evidence="4" type="ORF">Y1Q_0005562</name>
</gene>
<dbReference type="SUPFAM" id="SSF50814">
    <property type="entry name" value="Lipocalins"/>
    <property type="match status" value="1"/>
</dbReference>
<comment type="caution">
    <text evidence="4">The sequence shown here is derived from an EMBL/GenBank/DDBJ whole genome shotgun (WGS) entry which is preliminary data.</text>
</comment>
<keyword evidence="5" id="KW-1185">Reference proteome</keyword>
<name>A0A151MF02_ALLMI</name>